<evidence type="ECO:0008006" key="4">
    <source>
        <dbReference type="Google" id="ProtNLM"/>
    </source>
</evidence>
<feature type="transmembrane region" description="Helical" evidence="1">
    <location>
        <begin position="265"/>
        <end position="288"/>
    </location>
</feature>
<feature type="transmembrane region" description="Helical" evidence="1">
    <location>
        <begin position="329"/>
        <end position="350"/>
    </location>
</feature>
<dbReference type="RefSeq" id="WP_088594125.1">
    <property type="nucleotide sequence ID" value="NZ_CP022022.1"/>
</dbReference>
<feature type="transmembrane region" description="Helical" evidence="1">
    <location>
        <begin position="142"/>
        <end position="160"/>
    </location>
</feature>
<dbReference type="AlphaFoldDB" id="A0A1Z4BPB4"/>
<gene>
    <name evidence="2" type="ORF">CBG49_08295</name>
</gene>
<keyword evidence="1" id="KW-0812">Transmembrane</keyword>
<evidence type="ECO:0000256" key="1">
    <source>
        <dbReference type="SAM" id="Phobius"/>
    </source>
</evidence>
<protein>
    <recommendedName>
        <fullName evidence="4">Cytochrome C oxidase subunit I</fullName>
    </recommendedName>
</protein>
<feature type="transmembrane region" description="Helical" evidence="1">
    <location>
        <begin position="54"/>
        <end position="74"/>
    </location>
</feature>
<feature type="transmembrane region" description="Helical" evidence="1">
    <location>
        <begin position="300"/>
        <end position="320"/>
    </location>
</feature>
<reference evidence="3" key="1">
    <citation type="submission" date="2017-06" db="EMBL/GenBank/DDBJ databases">
        <title>Complete genome sequence of Capnocytophaga sp. KCOM 1579 (=ChDC OS43) isolated from a human refractory periapical abscess lesion.</title>
        <authorList>
            <person name="Kook J.-K."/>
            <person name="Park S.-N."/>
            <person name="Lim Y.K."/>
            <person name="Roh H."/>
        </authorList>
    </citation>
    <scope>NUCLEOTIDE SEQUENCE [LARGE SCALE GENOMIC DNA]</scope>
    <source>
        <strain evidence="3">ChDC OS43</strain>
    </source>
</reference>
<dbReference type="Proteomes" id="UP000197007">
    <property type="component" value="Chromosome"/>
</dbReference>
<dbReference type="EMBL" id="CP022022">
    <property type="protein sequence ID" value="ASF43073.1"/>
    <property type="molecule type" value="Genomic_DNA"/>
</dbReference>
<feature type="transmembrane region" description="Helical" evidence="1">
    <location>
        <begin position="110"/>
        <end position="130"/>
    </location>
</feature>
<proteinExistence type="predicted"/>
<sequence>MVLLNTKLNIRTDVRWAFTYFVIVVCLGIFMRSVQVADYPFVFNYRNIVHTHSHLALLGFVYILLSAILARTFIPFNNQLHKRYRWLFYITQFSILGMLCSFPFQGYGAISISFSSVFIICTYFFARFFIKYATSPFVKMGIFYLILSSLGIWFMPVTIVKFGKFSEMYMCSIAFFLHFQYNGWMLSSLMGLFVKKYGWDIQYPQLIKRIFILFQAGIIGSLFISWVGYFSYPIYYIVGGVSVLIWLTSVIMILRLYLKTQPKSFLATVFISFFIAKVAMMFTGAFPVLTPYLFKNIDLLISYLHFNFLGIVTIGLLLFLEDVYKVNRWLIYLFLFCFITTEGLITYKGFSVIGNYPIFSNFYEYLWLFTAPFYFPAIGWLIGSFKIK</sequence>
<keyword evidence="1" id="KW-1133">Transmembrane helix</keyword>
<feature type="transmembrane region" description="Helical" evidence="1">
    <location>
        <begin position="206"/>
        <end position="228"/>
    </location>
</feature>
<feature type="transmembrane region" description="Helical" evidence="1">
    <location>
        <begin position="16"/>
        <end position="34"/>
    </location>
</feature>
<accession>A0A1Z4BPB4</accession>
<feature type="transmembrane region" description="Helical" evidence="1">
    <location>
        <begin position="234"/>
        <end position="258"/>
    </location>
</feature>
<keyword evidence="3" id="KW-1185">Reference proteome</keyword>
<dbReference type="KEGG" id="capn:CBG49_08295"/>
<feature type="transmembrane region" description="Helical" evidence="1">
    <location>
        <begin position="172"/>
        <end position="194"/>
    </location>
</feature>
<evidence type="ECO:0000313" key="2">
    <source>
        <dbReference type="EMBL" id="ASF43073.1"/>
    </source>
</evidence>
<name>A0A1Z4BPB4_9FLAO</name>
<evidence type="ECO:0000313" key="3">
    <source>
        <dbReference type="Proteomes" id="UP000197007"/>
    </source>
</evidence>
<organism evidence="2 3">
    <name type="scientific">Capnocytophaga endodontalis</name>
    <dbReference type="NCBI Taxonomy" id="2708117"/>
    <lineage>
        <taxon>Bacteria</taxon>
        <taxon>Pseudomonadati</taxon>
        <taxon>Bacteroidota</taxon>
        <taxon>Flavobacteriia</taxon>
        <taxon>Flavobacteriales</taxon>
        <taxon>Flavobacteriaceae</taxon>
        <taxon>Capnocytophaga</taxon>
    </lineage>
</organism>
<feature type="transmembrane region" description="Helical" evidence="1">
    <location>
        <begin position="86"/>
        <end position="104"/>
    </location>
</feature>
<keyword evidence="1" id="KW-0472">Membrane</keyword>
<feature type="transmembrane region" description="Helical" evidence="1">
    <location>
        <begin position="362"/>
        <end position="382"/>
    </location>
</feature>